<evidence type="ECO:0000256" key="1">
    <source>
        <dbReference type="ARBA" id="ARBA00004651"/>
    </source>
</evidence>
<dbReference type="InterPro" id="IPR001750">
    <property type="entry name" value="ND/Mrp_TM"/>
</dbReference>
<keyword evidence="5 10" id="KW-0560">Oxidoreductase</keyword>
<name>A0A098EGG7_ANAPH</name>
<dbReference type="GO" id="GO:0016491">
    <property type="term" value="F:oxidoreductase activity"/>
    <property type="evidence" value="ECO:0007669"/>
    <property type="project" value="UniProtKB-KW"/>
</dbReference>
<feature type="transmembrane region" description="Helical" evidence="8">
    <location>
        <begin position="340"/>
        <end position="362"/>
    </location>
</feature>
<dbReference type="RefSeq" id="WP_060757873.1">
    <property type="nucleotide sequence ID" value="NZ_CCXQ01000106.1"/>
</dbReference>
<evidence type="ECO:0000256" key="8">
    <source>
        <dbReference type="SAM" id="Phobius"/>
    </source>
</evidence>
<feature type="transmembrane region" description="Helical" evidence="8">
    <location>
        <begin position="43"/>
        <end position="61"/>
    </location>
</feature>
<feature type="transmembrane region" description="Helical" evidence="8">
    <location>
        <begin position="230"/>
        <end position="252"/>
    </location>
</feature>
<feature type="transmembrane region" description="Helical" evidence="8">
    <location>
        <begin position="91"/>
        <end position="110"/>
    </location>
</feature>
<dbReference type="PANTHER" id="PTHR42682:SF4">
    <property type="entry name" value="NADH-UBIQUINONE_PLASTOQUINONE"/>
    <property type="match status" value="1"/>
</dbReference>
<comment type="subcellular location">
    <subcellularLocation>
        <location evidence="1">Cell membrane</location>
        <topology evidence="1">Multi-pass membrane protein</topology>
    </subcellularLocation>
    <subcellularLocation>
        <location evidence="7">Membrane</location>
        <topology evidence="7">Multi-pass membrane protein</topology>
    </subcellularLocation>
</comment>
<keyword evidence="4 8" id="KW-1133">Transmembrane helix</keyword>
<evidence type="ECO:0000256" key="6">
    <source>
        <dbReference type="ARBA" id="ARBA00023136"/>
    </source>
</evidence>
<dbReference type="EMBL" id="CCXQ01000106">
    <property type="protein sequence ID" value="CEG20872.1"/>
    <property type="molecule type" value="Genomic_DNA"/>
</dbReference>
<dbReference type="GO" id="GO:0005886">
    <property type="term" value="C:plasma membrane"/>
    <property type="evidence" value="ECO:0007669"/>
    <property type="project" value="UniProtKB-SubCell"/>
</dbReference>
<evidence type="ECO:0000256" key="2">
    <source>
        <dbReference type="ARBA" id="ARBA00022475"/>
    </source>
</evidence>
<feature type="transmembrane region" description="Helical" evidence="8">
    <location>
        <begin position="117"/>
        <end position="138"/>
    </location>
</feature>
<keyword evidence="3 7" id="KW-0812">Transmembrane</keyword>
<proteinExistence type="predicted"/>
<evidence type="ECO:0000256" key="4">
    <source>
        <dbReference type="ARBA" id="ARBA00022989"/>
    </source>
</evidence>
<feature type="transmembrane region" description="Helical" evidence="8">
    <location>
        <begin position="150"/>
        <end position="170"/>
    </location>
</feature>
<feature type="transmembrane region" description="Helical" evidence="8">
    <location>
        <begin position="498"/>
        <end position="519"/>
    </location>
</feature>
<feature type="transmembrane region" description="Helical" evidence="8">
    <location>
        <begin position="299"/>
        <end position="320"/>
    </location>
</feature>
<feature type="transmembrane region" description="Helical" evidence="8">
    <location>
        <begin position="68"/>
        <end position="85"/>
    </location>
</feature>
<sequence>MQVYRVQGLDVTFSMGSLYNFTLSNIFQALGGESVFSLDKVSAIPLIMSFLASMFCIVCRCRVGFKELLCSLLYCISSIAVLLFSNLTLVTIGFEIMALAAVCIVAFGAYKGRDFAFLHYACLHFISGFLLLVGASQHAHLGVLEGIPRWFFMLGLIINTAAFPAASWLVRAYPVSSSFGMLVLSLFTTKVALYVLLKFFSGESIILYFGIFTSIYAAIFAFLEKNVRRLMAYMFVGQAGLLMMAIGCPGIPSDLIIVQLSFSVLYQLLLGMFADSVVKRSGHVDINRMAGCFKLASMEAMGCIVALLNLGGFPWTAGFVTKGLMLHMNLQSFDYMLLKYMQPMLGWLLFASNGMKIFWLACLKPCSTTPEYAPSPFSSKLSIIMLSLIITVSGVLYGEGLLFSEHKFVYTFGAVATKLIWLGGVVLFFILFRRQFLGRYESAIGDSWVYRQFFIMAEKFAHAASRVREVLGGLFAGGAFSIETSGSTVLSARSPSGVVSSTLLLVMLSICIIVLVWAYV</sequence>
<reference evidence="10 11" key="1">
    <citation type="submission" date="2014-09" db="EMBL/GenBank/DDBJ databases">
        <authorList>
            <person name="Loux Valentin"/>
            <person name="Dugat Thibaut"/>
        </authorList>
    </citation>
    <scope>NUCLEOTIDE SEQUENCE [LARGE SCALE GENOMIC DNA]</scope>
    <source>
        <strain evidence="10 11">BOV-10_179</strain>
    </source>
</reference>
<feature type="transmembrane region" description="Helical" evidence="8">
    <location>
        <begin position="179"/>
        <end position="199"/>
    </location>
</feature>
<evidence type="ECO:0000313" key="10">
    <source>
        <dbReference type="EMBL" id="CEG20872.1"/>
    </source>
</evidence>
<dbReference type="NCBIfam" id="NF009307">
    <property type="entry name" value="PRK12664.1"/>
    <property type="match status" value="1"/>
</dbReference>
<dbReference type="Proteomes" id="UP000055047">
    <property type="component" value="Unassembled WGS sequence"/>
</dbReference>
<dbReference type="Pfam" id="PF00361">
    <property type="entry name" value="Proton_antipo_M"/>
    <property type="match status" value="1"/>
</dbReference>
<evidence type="ECO:0000259" key="9">
    <source>
        <dbReference type="Pfam" id="PF00361"/>
    </source>
</evidence>
<protein>
    <submittedName>
        <fullName evidence="10">NADH dehydrogenase chain N</fullName>
        <ecNumber evidence="10">1.6.5.3</ecNumber>
    </submittedName>
</protein>
<evidence type="ECO:0000256" key="7">
    <source>
        <dbReference type="RuleBase" id="RU000320"/>
    </source>
</evidence>
<keyword evidence="6 8" id="KW-0472">Membrane</keyword>
<feature type="transmembrane region" description="Helical" evidence="8">
    <location>
        <begin position="258"/>
        <end position="278"/>
    </location>
</feature>
<organism evidence="10 11">
    <name type="scientific">Anaplasma phagocytophilum</name>
    <name type="common">Ehrlichia phagocytophila</name>
    <dbReference type="NCBI Taxonomy" id="948"/>
    <lineage>
        <taxon>Bacteria</taxon>
        <taxon>Pseudomonadati</taxon>
        <taxon>Pseudomonadota</taxon>
        <taxon>Alphaproteobacteria</taxon>
        <taxon>Rickettsiales</taxon>
        <taxon>Anaplasmataceae</taxon>
        <taxon>Anaplasma</taxon>
        <taxon>phagocytophilum group</taxon>
    </lineage>
</organism>
<keyword evidence="2" id="KW-1003">Cell membrane</keyword>
<dbReference type="AlphaFoldDB" id="A0A098EGG7"/>
<feature type="transmembrane region" description="Helical" evidence="8">
    <location>
        <begin position="383"/>
        <end position="403"/>
    </location>
</feature>
<evidence type="ECO:0000256" key="5">
    <source>
        <dbReference type="ARBA" id="ARBA00023002"/>
    </source>
</evidence>
<dbReference type="InterPro" id="IPR052175">
    <property type="entry name" value="ComplexI-like_HydComp"/>
</dbReference>
<evidence type="ECO:0000256" key="3">
    <source>
        <dbReference type="ARBA" id="ARBA00022692"/>
    </source>
</evidence>
<gene>
    <name evidence="10" type="primary">nuoL3</name>
    <name evidence="10" type="ORF">ANAPHAGO_01069</name>
</gene>
<evidence type="ECO:0000313" key="11">
    <source>
        <dbReference type="Proteomes" id="UP000055047"/>
    </source>
</evidence>
<accession>A0A098EGG7</accession>
<dbReference type="PANTHER" id="PTHR42682">
    <property type="entry name" value="HYDROGENASE-4 COMPONENT F"/>
    <property type="match status" value="1"/>
</dbReference>
<feature type="transmembrane region" description="Helical" evidence="8">
    <location>
        <begin position="409"/>
        <end position="432"/>
    </location>
</feature>
<feature type="domain" description="NADH:quinone oxidoreductase/Mrp antiporter transmembrane" evidence="9">
    <location>
        <begin position="86"/>
        <end position="337"/>
    </location>
</feature>
<feature type="transmembrane region" description="Helical" evidence="8">
    <location>
        <begin position="205"/>
        <end position="223"/>
    </location>
</feature>
<dbReference type="EC" id="1.6.5.3" evidence="10"/>